<keyword evidence="4" id="KW-0472">Membrane</keyword>
<feature type="repeat" description="TPR" evidence="3">
    <location>
        <begin position="169"/>
        <end position="202"/>
    </location>
</feature>
<dbReference type="Proteomes" id="UP000266177">
    <property type="component" value="Unassembled WGS sequence"/>
</dbReference>
<feature type="repeat" description="TPR" evidence="3">
    <location>
        <begin position="100"/>
        <end position="133"/>
    </location>
</feature>
<evidence type="ECO:0000256" key="4">
    <source>
        <dbReference type="SAM" id="Phobius"/>
    </source>
</evidence>
<dbReference type="RefSeq" id="WP_119793302.1">
    <property type="nucleotide sequence ID" value="NZ_QYZD01000007.1"/>
</dbReference>
<evidence type="ECO:0000313" key="5">
    <source>
        <dbReference type="EMBL" id="RJG24274.1"/>
    </source>
</evidence>
<protein>
    <submittedName>
        <fullName evidence="5">Tetratricopeptide repeat protein</fullName>
    </submittedName>
</protein>
<dbReference type="SMART" id="SM00028">
    <property type="entry name" value="TPR"/>
    <property type="match status" value="2"/>
</dbReference>
<keyword evidence="4" id="KW-1133">Transmembrane helix</keyword>
<keyword evidence="4" id="KW-0812">Transmembrane</keyword>
<organism evidence="5 6">
    <name type="scientific">Paenibacillus thiaminolyticus</name>
    <name type="common">Bacillus thiaminolyticus</name>
    <dbReference type="NCBI Taxonomy" id="49283"/>
    <lineage>
        <taxon>Bacteria</taxon>
        <taxon>Bacillati</taxon>
        <taxon>Bacillota</taxon>
        <taxon>Bacilli</taxon>
        <taxon>Bacillales</taxon>
        <taxon>Paenibacillaceae</taxon>
        <taxon>Paenibacillus</taxon>
    </lineage>
</organism>
<keyword evidence="1" id="KW-0677">Repeat</keyword>
<accession>A0A3A3GKI1</accession>
<gene>
    <name evidence="5" type="ORF">DQX05_10440</name>
</gene>
<comment type="caution">
    <text evidence="5">The sequence shown here is derived from an EMBL/GenBank/DDBJ whole genome shotgun (WGS) entry which is preliminary data.</text>
</comment>
<evidence type="ECO:0000313" key="6">
    <source>
        <dbReference type="Proteomes" id="UP000266177"/>
    </source>
</evidence>
<evidence type="ECO:0000256" key="3">
    <source>
        <dbReference type="PROSITE-ProRule" id="PRU00339"/>
    </source>
</evidence>
<dbReference type="Pfam" id="PF07719">
    <property type="entry name" value="TPR_2"/>
    <property type="match status" value="1"/>
</dbReference>
<evidence type="ECO:0000256" key="2">
    <source>
        <dbReference type="ARBA" id="ARBA00022803"/>
    </source>
</evidence>
<dbReference type="InterPro" id="IPR013105">
    <property type="entry name" value="TPR_2"/>
</dbReference>
<evidence type="ECO:0000256" key="1">
    <source>
        <dbReference type="ARBA" id="ARBA00022737"/>
    </source>
</evidence>
<feature type="transmembrane region" description="Helical" evidence="4">
    <location>
        <begin position="6"/>
        <end position="31"/>
    </location>
</feature>
<dbReference type="PROSITE" id="PS50005">
    <property type="entry name" value="TPR"/>
    <property type="match status" value="2"/>
</dbReference>
<dbReference type="InterPro" id="IPR011990">
    <property type="entry name" value="TPR-like_helical_dom_sf"/>
</dbReference>
<sequence length="221" mass="25951">MSKFLAFGMLFWLLGNPLAAIIVLLLILYVLDRRFVGLSPSLLKPLKRRSRIGKLKQQLGTNPHDVSAKMELARMLIDRRAYREARQWLEPLQETMDHSAEFWDDLGTCWLHTGEREQGEAAIRKALELNPRVKYGQPHLRLASLYAATDKNRAIEALQAYQEVHSSSCESYYRLGQLYEQLGRKEEAREAWNQAMAIYRSLPRYKKREERKWMLKSMLKR</sequence>
<dbReference type="InterPro" id="IPR019734">
    <property type="entry name" value="TPR_rpt"/>
</dbReference>
<proteinExistence type="predicted"/>
<reference evidence="5 6" key="1">
    <citation type="submission" date="2018-09" db="EMBL/GenBank/DDBJ databases">
        <title>Paenibacillus SK2017-BO5.</title>
        <authorList>
            <person name="Piskunova J.V."/>
            <person name="Dubiley S.A."/>
            <person name="Severinov K.V."/>
        </authorList>
    </citation>
    <scope>NUCLEOTIDE SEQUENCE [LARGE SCALE GENOMIC DNA]</scope>
    <source>
        <strain evidence="5 6">BO5</strain>
    </source>
</reference>
<dbReference type="SUPFAM" id="SSF48452">
    <property type="entry name" value="TPR-like"/>
    <property type="match status" value="1"/>
</dbReference>
<dbReference type="OrthoDB" id="2658060at2"/>
<keyword evidence="2 3" id="KW-0802">TPR repeat</keyword>
<dbReference type="AlphaFoldDB" id="A0A3A3GKI1"/>
<dbReference type="Gene3D" id="1.25.40.10">
    <property type="entry name" value="Tetratricopeptide repeat domain"/>
    <property type="match status" value="1"/>
</dbReference>
<name>A0A3A3GKI1_PANTH</name>
<dbReference type="EMBL" id="QYZD01000007">
    <property type="protein sequence ID" value="RJG24274.1"/>
    <property type="molecule type" value="Genomic_DNA"/>
</dbReference>